<reference evidence="2" key="1">
    <citation type="journal article" date="2016" name="Genome Biol. Evol.">
        <title>Evolutionary Dynamics of Chloroplast Genomes in Low Light: A Case Study of the Endolithic Green Alga Ostreobium quekettii.</title>
        <authorList>
            <person name="R Marcelino V."/>
            <person name="Cremen M.C."/>
            <person name="Jackson C.J."/>
            <person name="Larkum A.A."/>
            <person name="Verbruggen H."/>
        </authorList>
    </citation>
    <scope>NUCLEOTIDE SEQUENCE</scope>
</reference>
<evidence type="ECO:0000313" key="2">
    <source>
        <dbReference type="EMBL" id="AOP19073.1"/>
    </source>
</evidence>
<dbReference type="PANTHER" id="PTHR47539:SF1">
    <property type="entry name" value="PENTATRICOPEPTIDE REPEAT-CONTAINING PROTEIN OTP51, CHLOROPLASTIC"/>
    <property type="match status" value="1"/>
</dbReference>
<dbReference type="InterPro" id="IPR052500">
    <property type="entry name" value="Chloro/Mito_RNA_Process"/>
</dbReference>
<dbReference type="Gene3D" id="3.10.28.10">
    <property type="entry name" value="Homing endonucleases"/>
    <property type="match status" value="2"/>
</dbReference>
<dbReference type="GO" id="GO:0000373">
    <property type="term" value="P:Group II intron splicing"/>
    <property type="evidence" value="ECO:0007669"/>
    <property type="project" value="TreeGrafter"/>
</dbReference>
<feature type="domain" description="Homing endonuclease LAGLIDADG" evidence="1">
    <location>
        <begin position="26"/>
        <end position="196"/>
    </location>
</feature>
<proteinExistence type="predicted"/>
<keyword evidence="2" id="KW-0150">Chloroplast</keyword>
<dbReference type="PANTHER" id="PTHR47539">
    <property type="entry name" value="PENTATRICOPEPTIDE REPEAT-CONTAINING PROTEIN OTP51, CHLOROPLASTIC"/>
    <property type="match status" value="1"/>
</dbReference>
<dbReference type="InterPro" id="IPR004860">
    <property type="entry name" value="LAGLIDADG_dom"/>
</dbReference>
<keyword evidence="2" id="KW-0934">Plastid</keyword>
<dbReference type="AlphaFoldDB" id="A0A1C9JB49"/>
<evidence type="ECO:0000259" key="1">
    <source>
        <dbReference type="Pfam" id="PF03161"/>
    </source>
</evidence>
<organism evidence="2">
    <name type="scientific">Halimeda discoidea</name>
    <dbReference type="NCBI Taxonomy" id="118222"/>
    <lineage>
        <taxon>Eukaryota</taxon>
        <taxon>Viridiplantae</taxon>
        <taxon>Chlorophyta</taxon>
        <taxon>core chlorophytes</taxon>
        <taxon>Ulvophyceae</taxon>
        <taxon>TCBD clade</taxon>
        <taxon>Bryopsidales</taxon>
        <taxon>Halimedineae</taxon>
        <taxon>Halimedaceae</taxon>
        <taxon>Halimedeae</taxon>
        <taxon>Halimeda</taxon>
    </lineage>
</organism>
<dbReference type="Pfam" id="PF03161">
    <property type="entry name" value="LAGLIDADG_2"/>
    <property type="match status" value="1"/>
</dbReference>
<accession>A0A1C9JB49</accession>
<protein>
    <recommendedName>
        <fullName evidence="1">Homing endonuclease LAGLIDADG domain-containing protein</fullName>
    </recommendedName>
</protein>
<name>A0A1C9JB49_9CHLO</name>
<dbReference type="GO" id="GO:0004519">
    <property type="term" value="F:endonuclease activity"/>
    <property type="evidence" value="ECO:0007669"/>
    <property type="project" value="InterPro"/>
</dbReference>
<geneLocation type="chloroplast" evidence="2"/>
<gene>
    <name evidence="2" type="primary">orf221</name>
</gene>
<dbReference type="GO" id="GO:0045292">
    <property type="term" value="P:mRNA cis splicing, via spliceosome"/>
    <property type="evidence" value="ECO:0007669"/>
    <property type="project" value="TreeGrafter"/>
</dbReference>
<dbReference type="InterPro" id="IPR027434">
    <property type="entry name" value="Homing_endonucl"/>
</dbReference>
<sequence length="221" mass="26716">MTKSRNLRGKALIEYKKCLKLNNLQREVLVGTLLGDATIIAQSGKSRRCQYNVKFEQQVDKSEYIQHLYEIFEPFVGTPPKIRNITGGDAKDRQSIWFRTYRHTCFRFYYDIFYPQNMENNQRTKRVPKHIRKLLTAKSLAYWFMDDGSFNKKNKYLTLSTHCFPREDQQILVQTLKKNLNLQFKIYRDRNRYFLMTQDIQQLKQLIQLNLQQCFYYKTNF</sequence>
<reference evidence="2" key="2">
    <citation type="submission" date="2016-08" db="EMBL/GenBank/DDBJ databases">
        <authorList>
            <person name="Seilhamer J.J."/>
        </authorList>
    </citation>
    <scope>NUCLEOTIDE SEQUENCE</scope>
</reference>
<dbReference type="SUPFAM" id="SSF55608">
    <property type="entry name" value="Homing endonucleases"/>
    <property type="match status" value="1"/>
</dbReference>
<dbReference type="EMBL" id="KX808496">
    <property type="protein sequence ID" value="AOP19073.1"/>
    <property type="molecule type" value="Genomic_DNA"/>
</dbReference>
<dbReference type="GO" id="GO:0048564">
    <property type="term" value="P:photosystem I assembly"/>
    <property type="evidence" value="ECO:0007669"/>
    <property type="project" value="TreeGrafter"/>
</dbReference>